<organism evidence="2 3">
    <name type="scientific">Chitiniphilus eburneus</name>
    <dbReference type="NCBI Taxonomy" id="2571148"/>
    <lineage>
        <taxon>Bacteria</taxon>
        <taxon>Pseudomonadati</taxon>
        <taxon>Pseudomonadota</taxon>
        <taxon>Betaproteobacteria</taxon>
        <taxon>Neisseriales</taxon>
        <taxon>Chitinibacteraceae</taxon>
        <taxon>Chitiniphilus</taxon>
    </lineage>
</organism>
<evidence type="ECO:0000259" key="1">
    <source>
        <dbReference type="Pfam" id="PF02026"/>
    </source>
</evidence>
<comment type="caution">
    <text evidence="2">The sequence shown here is derived from an EMBL/GenBank/DDBJ whole genome shotgun (WGS) entry which is preliminary data.</text>
</comment>
<reference evidence="2 3" key="1">
    <citation type="submission" date="2019-04" db="EMBL/GenBank/DDBJ databases">
        <title>Chitiniphilus eburnea sp. nov., a novel chitinolytic bacterium isolated from aquaculture sludge.</title>
        <authorList>
            <person name="Sheng M."/>
        </authorList>
    </citation>
    <scope>NUCLEOTIDE SEQUENCE [LARGE SCALE GENOMIC DNA]</scope>
    <source>
        <strain evidence="2 3">HX-2-15</strain>
    </source>
</reference>
<feature type="domain" description="Ryanodine receptor Ryr" evidence="1">
    <location>
        <begin position="55"/>
        <end position="101"/>
    </location>
</feature>
<keyword evidence="3" id="KW-1185">Reference proteome</keyword>
<dbReference type="Proteomes" id="UP000310016">
    <property type="component" value="Unassembled WGS sequence"/>
</dbReference>
<proteinExistence type="predicted"/>
<name>A0A4U0P574_9NEIS</name>
<dbReference type="EMBL" id="SUMF01000068">
    <property type="protein sequence ID" value="TJZ62546.1"/>
    <property type="molecule type" value="Genomic_DNA"/>
</dbReference>
<dbReference type="RefSeq" id="WP_136775170.1">
    <property type="nucleotide sequence ID" value="NZ_SUMF01000068.1"/>
</dbReference>
<dbReference type="Gene3D" id="6.20.350.10">
    <property type="match status" value="1"/>
</dbReference>
<dbReference type="AlphaFoldDB" id="A0A4U0P574"/>
<sequence>MNREQIARVAHEVNRAYCASLGDHTQPDWAHAPDWQQASALAGVEIHLTNPDATPEQSHESWLAQKLAEGWIYGEVKDAELKLHPCCRPYAELPQEQRAKDFLFRAVVHAMAAIPAPAPVPAQPIVAAAIATNGLVPVVYIGHRAQHIDGTYGSHMQFPRGIAVPCPPELAAKLLRHADVFQSAPSQPQQEDQPSTAELVAASIAPPFAISQPQQEDQQEQQDQDVRDTIGFMDKGALSNFAKTYFKVDLDQRKGVDKLRREVTGLFDQFGIA</sequence>
<dbReference type="InterPro" id="IPR003032">
    <property type="entry name" value="Ryanodine_rcpt"/>
</dbReference>
<dbReference type="Pfam" id="PF02026">
    <property type="entry name" value="RyR"/>
    <property type="match status" value="1"/>
</dbReference>
<dbReference type="OrthoDB" id="227202at2"/>
<accession>A0A4U0P574</accession>
<protein>
    <recommendedName>
        <fullName evidence="1">Ryanodine receptor Ryr domain-containing protein</fullName>
    </recommendedName>
</protein>
<evidence type="ECO:0000313" key="2">
    <source>
        <dbReference type="EMBL" id="TJZ62546.1"/>
    </source>
</evidence>
<gene>
    <name evidence="2" type="ORF">FAZ21_19895</name>
</gene>
<evidence type="ECO:0000313" key="3">
    <source>
        <dbReference type="Proteomes" id="UP000310016"/>
    </source>
</evidence>